<comment type="catalytic activity">
    <reaction evidence="1">
        <text>phosphonoacetaldehyde + H2O = acetaldehyde + phosphate + H(+)</text>
        <dbReference type="Rhea" id="RHEA:18905"/>
        <dbReference type="ChEBI" id="CHEBI:15343"/>
        <dbReference type="ChEBI" id="CHEBI:15377"/>
        <dbReference type="ChEBI" id="CHEBI:15378"/>
        <dbReference type="ChEBI" id="CHEBI:43474"/>
        <dbReference type="ChEBI" id="CHEBI:58383"/>
        <dbReference type="EC" id="3.11.1.1"/>
    </reaction>
</comment>
<accession>A0ABN6YY52</accession>
<proteinExistence type="inferred from homology"/>
<keyword evidence="1" id="KW-0378">Hydrolase</keyword>
<dbReference type="RefSeq" id="WP_316265363.1">
    <property type="nucleotide sequence ID" value="NZ_AP027742.1"/>
</dbReference>
<gene>
    <name evidence="1" type="primary">phnX</name>
    <name evidence="2" type="ORF">Lac1_24990</name>
</gene>
<feature type="active site" description="Nucleophile" evidence="1">
    <location>
        <position position="10"/>
    </location>
</feature>
<feature type="binding site" evidence="1">
    <location>
        <position position="10"/>
    </location>
    <ligand>
        <name>Mg(2+)</name>
        <dbReference type="ChEBI" id="CHEBI:18420"/>
    </ligand>
</feature>
<name>A0ABN6YY52_9FIRM</name>
<feature type="active site" description="Schiff-base intermediate with substrate" evidence="1">
    <location>
        <position position="51"/>
    </location>
</feature>
<evidence type="ECO:0000313" key="3">
    <source>
        <dbReference type="Proteomes" id="UP001305815"/>
    </source>
</evidence>
<comment type="similarity">
    <text evidence="1">Belongs to the HAD-like hydrolase superfamily. PhnX family.</text>
</comment>
<dbReference type="EC" id="3.11.1.1" evidence="1"/>
<dbReference type="InterPro" id="IPR006323">
    <property type="entry name" value="Phosphonoacetald_hydro"/>
</dbReference>
<comment type="cofactor">
    <cofactor evidence="1">
        <name>Mg(2+)</name>
        <dbReference type="ChEBI" id="CHEBI:18420"/>
    </cofactor>
    <text evidence="1">Binds 1 Mg(2+) ion per subunit.</text>
</comment>
<dbReference type="SFLD" id="SFLDG01135">
    <property type="entry name" value="C1.5.6:_HAD__Beta-PGM__Phospha"/>
    <property type="match status" value="1"/>
</dbReference>
<keyword evidence="1" id="KW-0704">Schiff base</keyword>
<reference evidence="3" key="1">
    <citation type="journal article" date="2023" name="Int. J. Syst. Evol. Microbiol.">
        <title>Claveliimonas bilis gen. nov., sp. nov., deoxycholic acid-producing bacteria isolated from human faeces, and reclassification of Sellimonas monacensis Zenner et al. 2021 as Claveliimonas monacensis comb. nov.</title>
        <authorList>
            <person name="Hisatomi A."/>
            <person name="Kastawa N.W.E.P.G."/>
            <person name="Song I."/>
            <person name="Ohkuma M."/>
            <person name="Fukiya S."/>
            <person name="Sakamoto M."/>
        </authorList>
    </citation>
    <scope>NUCLEOTIDE SEQUENCE [LARGE SCALE GENOMIC DNA]</scope>
    <source>
        <strain evidence="3">12BBH14</strain>
    </source>
</reference>
<dbReference type="SFLD" id="SFLDS00003">
    <property type="entry name" value="Haloacid_Dehalogenase"/>
    <property type="match status" value="1"/>
</dbReference>
<keyword evidence="1" id="KW-0479">Metal-binding</keyword>
<feature type="binding site" evidence="1">
    <location>
        <position position="185"/>
    </location>
    <ligand>
        <name>Mg(2+)</name>
        <dbReference type="ChEBI" id="CHEBI:18420"/>
    </ligand>
</feature>
<dbReference type="SFLD" id="SFLDG01129">
    <property type="entry name" value="C1.5:_HAD__Beta-PGM__Phosphata"/>
    <property type="match status" value="1"/>
</dbReference>
<evidence type="ECO:0000256" key="1">
    <source>
        <dbReference type="HAMAP-Rule" id="MF_01375"/>
    </source>
</evidence>
<organism evidence="2 3">
    <name type="scientific">Claveliimonas bilis</name>
    <dbReference type="NCBI Taxonomy" id="3028070"/>
    <lineage>
        <taxon>Bacteria</taxon>
        <taxon>Bacillati</taxon>
        <taxon>Bacillota</taxon>
        <taxon>Clostridia</taxon>
        <taxon>Lachnospirales</taxon>
        <taxon>Lachnospiraceae</taxon>
        <taxon>Claveliimonas</taxon>
    </lineage>
</organism>
<dbReference type="NCBIfam" id="TIGR01422">
    <property type="entry name" value="phosphonatase"/>
    <property type="match status" value="1"/>
</dbReference>
<keyword evidence="1" id="KW-0460">Magnesium</keyword>
<dbReference type="InterPro" id="IPR050155">
    <property type="entry name" value="HAD-like_hydrolase_sf"/>
</dbReference>
<dbReference type="HAMAP" id="MF_01375">
    <property type="entry name" value="PhnX"/>
    <property type="match status" value="1"/>
</dbReference>
<protein>
    <recommendedName>
        <fullName evidence="1">Phosphonoacetaldehyde hydrolase</fullName>
        <shortName evidence="1">Phosphonatase</shortName>
        <ecNumber evidence="1">3.11.1.1</ecNumber>
    </recommendedName>
    <alternativeName>
        <fullName evidence="1">Phosphonoacetaldehyde phosphonohydrolase</fullName>
    </alternativeName>
</protein>
<sequence>MSKIEAVIFDWAGTTVDYGCFAPVQVFTEVFKNAGVEPTMEEVREPMGMLKWDHIRTMLEMPRIKAAWREKYGRDPEDADADKMYESYEPSLLKILDQYSDPKPYVLETVKALREKGIKIGSTTGYTDVMMGVVVPKAAELGYEPDCWYSPDSTGNMGRPYPYMIFKNMETLKVTSVDKVIKAGDTISDIREGKNAGVFTVGILEGSSLVGLSKEEFEALPEEEKEVRLAAAEQKYKEAGADAVVRDIRGILEYV</sequence>
<dbReference type="PANTHER" id="PTHR43434">
    <property type="entry name" value="PHOSPHOGLYCOLATE PHOSPHATASE"/>
    <property type="match status" value="1"/>
</dbReference>
<dbReference type="PANTHER" id="PTHR43434:SF19">
    <property type="entry name" value="PHOSPHONOACETALDEHYDE HYDROLASE"/>
    <property type="match status" value="1"/>
</dbReference>
<comment type="function">
    <text evidence="1">Involved in phosphonate degradation.</text>
</comment>
<comment type="subunit">
    <text evidence="1">Homodimer.</text>
</comment>
<dbReference type="EMBL" id="AP027742">
    <property type="protein sequence ID" value="BDZ78316.1"/>
    <property type="molecule type" value="Genomic_DNA"/>
</dbReference>
<evidence type="ECO:0000313" key="2">
    <source>
        <dbReference type="EMBL" id="BDZ78316.1"/>
    </source>
</evidence>
<dbReference type="Pfam" id="PF00702">
    <property type="entry name" value="Hydrolase"/>
    <property type="match status" value="1"/>
</dbReference>
<dbReference type="Proteomes" id="UP001305815">
    <property type="component" value="Chromosome"/>
</dbReference>
<feature type="binding site" evidence="1">
    <location>
        <position position="12"/>
    </location>
    <ligand>
        <name>Mg(2+)</name>
        <dbReference type="ChEBI" id="CHEBI:18420"/>
    </ligand>
</feature>
<keyword evidence="3" id="KW-1185">Reference proteome</keyword>